<dbReference type="AlphaFoldDB" id="A0A4Q1ASM1"/>
<proteinExistence type="predicted"/>
<accession>A0A4Q1ASM1</accession>
<feature type="chain" id="PRO_5021000029" evidence="1">
    <location>
        <begin position="19"/>
        <end position="81"/>
    </location>
</feature>
<dbReference type="Proteomes" id="UP000289718">
    <property type="component" value="Unassembled WGS sequence"/>
</dbReference>
<evidence type="ECO:0000313" key="3">
    <source>
        <dbReference type="Proteomes" id="UP000289718"/>
    </source>
</evidence>
<comment type="caution">
    <text evidence="2">The sequence shown here is derived from an EMBL/GenBank/DDBJ whole genome shotgun (WGS) entry which is preliminary data.</text>
</comment>
<reference evidence="2 3" key="1">
    <citation type="submission" date="2017-09" db="EMBL/GenBank/DDBJ databases">
        <title>Genomics of the genus Arcobacter.</title>
        <authorList>
            <person name="Perez-Cataluna A."/>
            <person name="Figueras M.J."/>
            <person name="Salas-Masso N."/>
        </authorList>
    </citation>
    <scope>NUCLEOTIDE SEQUENCE [LARGE SCALE GENOMIC DNA]</scope>
    <source>
        <strain evidence="2 3">F156-34</strain>
    </source>
</reference>
<keyword evidence="1" id="KW-0732">Signal</keyword>
<dbReference type="EMBL" id="NXIE01000003">
    <property type="protein sequence ID" value="RXK12673.1"/>
    <property type="molecule type" value="Genomic_DNA"/>
</dbReference>
<evidence type="ECO:0000256" key="1">
    <source>
        <dbReference type="SAM" id="SignalP"/>
    </source>
</evidence>
<evidence type="ECO:0000313" key="2">
    <source>
        <dbReference type="EMBL" id="RXK12673.1"/>
    </source>
</evidence>
<protein>
    <submittedName>
        <fullName evidence="2">Uncharacterized protein</fullName>
    </submittedName>
</protein>
<dbReference type="OrthoDB" id="5365828at2"/>
<organism evidence="2 3">
    <name type="scientific">Halarcobacter mediterraneus</name>
    <dbReference type="NCBI Taxonomy" id="2023153"/>
    <lineage>
        <taxon>Bacteria</taxon>
        <taxon>Pseudomonadati</taxon>
        <taxon>Campylobacterota</taxon>
        <taxon>Epsilonproteobacteria</taxon>
        <taxon>Campylobacterales</taxon>
        <taxon>Arcobacteraceae</taxon>
        <taxon>Halarcobacter</taxon>
    </lineage>
</organism>
<sequence>MIKKIAILAFLSFSILNANIDVENTLEDKFASCEKAYDDCLTQCEEKENSYDECSSQCETKLYECQSEVEEALENSKEELN</sequence>
<dbReference type="RefSeq" id="WP_129061730.1">
    <property type="nucleotide sequence ID" value="NZ_NXIE01000003.1"/>
</dbReference>
<name>A0A4Q1ASM1_9BACT</name>
<feature type="signal peptide" evidence="1">
    <location>
        <begin position="1"/>
        <end position="18"/>
    </location>
</feature>
<gene>
    <name evidence="2" type="ORF">CP965_08840</name>
</gene>
<keyword evidence="3" id="KW-1185">Reference proteome</keyword>